<keyword evidence="1" id="KW-0472">Membrane</keyword>
<evidence type="ECO:0000313" key="3">
    <source>
        <dbReference type="Proteomes" id="UP000033930"/>
    </source>
</evidence>
<keyword evidence="1" id="KW-0812">Transmembrane</keyword>
<gene>
    <name evidence="2" type="ORF">UU50_C0001G0007</name>
</gene>
<reference evidence="2 3" key="1">
    <citation type="journal article" date="2015" name="Nature">
        <title>rRNA introns, odd ribosomes, and small enigmatic genomes across a large radiation of phyla.</title>
        <authorList>
            <person name="Brown C.T."/>
            <person name="Hug L.A."/>
            <person name="Thomas B.C."/>
            <person name="Sharon I."/>
            <person name="Castelle C.J."/>
            <person name="Singh A."/>
            <person name="Wilkins M.J."/>
            <person name="Williams K.H."/>
            <person name="Banfield J.F."/>
        </authorList>
    </citation>
    <scope>NUCLEOTIDE SEQUENCE [LARGE SCALE GENOMIC DNA]</scope>
</reference>
<proteinExistence type="predicted"/>
<feature type="transmembrane region" description="Helical" evidence="1">
    <location>
        <begin position="12"/>
        <end position="31"/>
    </location>
</feature>
<comment type="caution">
    <text evidence="2">The sequence shown here is derived from an EMBL/GenBank/DDBJ whole genome shotgun (WGS) entry which is preliminary data.</text>
</comment>
<accession>A0A0G0VG50</accession>
<dbReference type="AlphaFoldDB" id="A0A0G0VG50"/>
<name>A0A0G0VG50_9BACT</name>
<keyword evidence="1" id="KW-1133">Transmembrane helix</keyword>
<dbReference type="EMBL" id="LCAW01000001">
    <property type="protein sequence ID" value="KKR99949.1"/>
    <property type="molecule type" value="Genomic_DNA"/>
</dbReference>
<sequence>MQVRVPNKKKQRIIIASTVVGVLLVTVIWGFQIHTLFTTGLAKEVSETQDEASDTIKELDDFRVQVEQQMPMITTSISEITEMFKSQMEQQQAQEQAQLEAEQQLEGEAVNSVVAEALERINEQNPQEDQEPIE</sequence>
<organism evidence="2 3">
    <name type="scientific">Candidatus Uhrbacteria bacterium GW2011_GWC1_41_20</name>
    <dbReference type="NCBI Taxonomy" id="1618983"/>
    <lineage>
        <taxon>Bacteria</taxon>
        <taxon>Candidatus Uhriibacteriota</taxon>
    </lineage>
</organism>
<dbReference type="Proteomes" id="UP000033930">
    <property type="component" value="Unassembled WGS sequence"/>
</dbReference>
<evidence type="ECO:0000313" key="2">
    <source>
        <dbReference type="EMBL" id="KKR99949.1"/>
    </source>
</evidence>
<evidence type="ECO:0000256" key="1">
    <source>
        <dbReference type="SAM" id="Phobius"/>
    </source>
</evidence>
<protein>
    <submittedName>
        <fullName evidence="2">Uncharacterized protein</fullName>
    </submittedName>
</protein>